<name>A0A6P5AH98_BRABE</name>
<evidence type="ECO:0000313" key="12">
    <source>
        <dbReference type="Proteomes" id="UP000515135"/>
    </source>
</evidence>
<keyword evidence="3 10" id="KW-0808">Transferase</keyword>
<dbReference type="InterPro" id="IPR036451">
    <property type="entry name" value="CblAdoTrfase-like_sf"/>
</dbReference>
<evidence type="ECO:0000313" key="13">
    <source>
        <dbReference type="RefSeq" id="XP_019642622.1"/>
    </source>
</evidence>
<proteinExistence type="inferred from homology"/>
<evidence type="ECO:0000256" key="2">
    <source>
        <dbReference type="ARBA" id="ARBA00011233"/>
    </source>
</evidence>
<evidence type="ECO:0000256" key="7">
    <source>
        <dbReference type="ARBA" id="ARBA00056747"/>
    </source>
</evidence>
<feature type="domain" description="Cobalamin adenosyltransferase-like" evidence="11">
    <location>
        <begin position="48"/>
        <end position="217"/>
    </location>
</feature>
<dbReference type="PANTHER" id="PTHR12213:SF0">
    <property type="entry name" value="CORRINOID ADENOSYLTRANSFERASE MMAB"/>
    <property type="match status" value="1"/>
</dbReference>
<dbReference type="InterPro" id="IPR016030">
    <property type="entry name" value="CblAdoTrfase-like"/>
</dbReference>
<evidence type="ECO:0000256" key="6">
    <source>
        <dbReference type="ARBA" id="ARBA00051988"/>
    </source>
</evidence>
<evidence type="ECO:0000256" key="3">
    <source>
        <dbReference type="ARBA" id="ARBA00022679"/>
    </source>
</evidence>
<evidence type="ECO:0000256" key="10">
    <source>
        <dbReference type="RuleBase" id="RU366026"/>
    </source>
</evidence>
<dbReference type="RefSeq" id="XP_019642622.1">
    <property type="nucleotide sequence ID" value="XM_019787063.1"/>
</dbReference>
<evidence type="ECO:0000256" key="5">
    <source>
        <dbReference type="ARBA" id="ARBA00022840"/>
    </source>
</evidence>
<keyword evidence="5 10" id="KW-0067">ATP-binding</keyword>
<evidence type="ECO:0000256" key="4">
    <source>
        <dbReference type="ARBA" id="ARBA00022741"/>
    </source>
</evidence>
<comment type="subunit">
    <text evidence="2">Homotrimer.</text>
</comment>
<comment type="catalytic activity">
    <reaction evidence="6">
        <text>cob(I)alamin-[corrinoid adenosyltransferase] + ATP = apo-[corrinoid adenosyltransferase] + adenosylcob(III)alamin + triphosphate</text>
        <dbReference type="Rhea" id="RHEA:56796"/>
        <dbReference type="Rhea" id="RHEA-COMP:14743"/>
        <dbReference type="Rhea" id="RHEA-COMP:14744"/>
        <dbReference type="ChEBI" id="CHEBI:18036"/>
        <dbReference type="ChEBI" id="CHEBI:18408"/>
        <dbReference type="ChEBI" id="CHEBI:30616"/>
        <dbReference type="ChEBI" id="CHEBI:60488"/>
        <dbReference type="ChEBI" id="CHEBI:83228"/>
    </reaction>
    <physiologicalReaction direction="left-to-right" evidence="6">
        <dbReference type="Rhea" id="RHEA:56797"/>
    </physiologicalReaction>
</comment>
<dbReference type="GO" id="GO:0005524">
    <property type="term" value="F:ATP binding"/>
    <property type="evidence" value="ECO:0007669"/>
    <property type="project" value="UniProtKB-UniRule"/>
</dbReference>
<protein>
    <recommendedName>
        <fullName evidence="8">Corrinoid adenosyltransferase MMAB</fullName>
    </recommendedName>
    <alternativeName>
        <fullName evidence="9">ATP:co(I)rrinoid adenosyltransferase MMAB</fullName>
    </alternativeName>
</protein>
<gene>
    <name evidence="13" type="primary">LOC109483888</name>
</gene>
<dbReference type="GO" id="GO:0009235">
    <property type="term" value="P:cobalamin metabolic process"/>
    <property type="evidence" value="ECO:0007669"/>
    <property type="project" value="UniProtKB-ARBA"/>
</dbReference>
<dbReference type="Proteomes" id="UP000515135">
    <property type="component" value="Unplaced"/>
</dbReference>
<sequence>MLFKHVLRPSVVLTRLPTLYARIEQTVSPVYWRCYSSKEREKTKQLKIYTRTGDKGRSSLFTGERRNKDDAIFEALGTTDELSCAIGLAGEFGNDAGHQFMDRLEKIQCLLQDVGSNIATPRTKAQDRKLARTEFPSGSVEELEGWIDEYTEQLPPLTNFILPSGGKTSASLHMARAICRRTERRLVPLVSSGDVDAEVGKYVNRLSDFLFTLARFAAMTENKEEKIYRRVKGQDS</sequence>
<evidence type="ECO:0000256" key="8">
    <source>
        <dbReference type="ARBA" id="ARBA00071654"/>
    </source>
</evidence>
<comment type="similarity">
    <text evidence="1 10">Belongs to the Cob(I)alamin adenosyltransferase family.</text>
</comment>
<keyword evidence="4 10" id="KW-0547">Nucleotide-binding</keyword>
<organism evidence="12 13">
    <name type="scientific">Branchiostoma belcheri</name>
    <name type="common">Amphioxus</name>
    <dbReference type="NCBI Taxonomy" id="7741"/>
    <lineage>
        <taxon>Eukaryota</taxon>
        <taxon>Metazoa</taxon>
        <taxon>Chordata</taxon>
        <taxon>Cephalochordata</taxon>
        <taxon>Leptocardii</taxon>
        <taxon>Amphioxiformes</taxon>
        <taxon>Branchiostomatidae</taxon>
        <taxon>Branchiostoma</taxon>
    </lineage>
</organism>
<dbReference type="KEGG" id="bbel:109483888"/>
<dbReference type="InterPro" id="IPR029499">
    <property type="entry name" value="PduO-typ"/>
</dbReference>
<dbReference type="Gene3D" id="1.20.1200.10">
    <property type="entry name" value="Cobalamin adenosyltransferase-like"/>
    <property type="match status" value="1"/>
</dbReference>
<dbReference type="AlphaFoldDB" id="A0A6P5AH98"/>
<evidence type="ECO:0000256" key="1">
    <source>
        <dbReference type="ARBA" id="ARBA00007487"/>
    </source>
</evidence>
<keyword evidence="12" id="KW-1185">Reference proteome</keyword>
<accession>A0A6P5AH98</accession>
<evidence type="ECO:0000259" key="11">
    <source>
        <dbReference type="Pfam" id="PF01923"/>
    </source>
</evidence>
<evidence type="ECO:0000256" key="9">
    <source>
        <dbReference type="ARBA" id="ARBA00075216"/>
    </source>
</evidence>
<reference evidence="13" key="1">
    <citation type="submission" date="2025-08" db="UniProtKB">
        <authorList>
            <consortium name="RefSeq"/>
        </authorList>
    </citation>
    <scope>IDENTIFICATION</scope>
    <source>
        <tissue evidence="13">Gonad</tissue>
    </source>
</reference>
<dbReference type="NCBIfam" id="TIGR00636">
    <property type="entry name" value="PduO_Nterm"/>
    <property type="match status" value="1"/>
</dbReference>
<dbReference type="Pfam" id="PF01923">
    <property type="entry name" value="Cob_adeno_trans"/>
    <property type="match status" value="1"/>
</dbReference>
<dbReference type="PANTHER" id="PTHR12213">
    <property type="entry name" value="CORRINOID ADENOSYLTRANSFERASE"/>
    <property type="match status" value="1"/>
</dbReference>
<dbReference type="GeneID" id="109483888"/>
<dbReference type="SUPFAM" id="SSF89028">
    <property type="entry name" value="Cobalamin adenosyltransferase-like"/>
    <property type="match status" value="1"/>
</dbReference>
<dbReference type="OrthoDB" id="549173at2759"/>
<dbReference type="FunFam" id="1.20.1200.10:FF:000001">
    <property type="entry name" value="Cob(I)yrinic acid a,c-diamide adenosyltransferase"/>
    <property type="match status" value="1"/>
</dbReference>
<comment type="function">
    <text evidence="7">Converts cob(I)alamin to adenosylcobalamin (adenosylcob(III)alamin), a coenzyme for methylmalonyl-CoA mutase, therefore participates in the final step of the vitamin B12 conversion. Generates adenosylcobalamin (AdoCbl) and directly delivers the cofactor to MUT in a transfer that is stimulated by ATP-binding to MMAB and gated by MMAA.</text>
</comment>
<dbReference type="GO" id="GO:0008817">
    <property type="term" value="F:corrinoid adenosyltransferase activity"/>
    <property type="evidence" value="ECO:0007669"/>
    <property type="project" value="TreeGrafter"/>
</dbReference>